<evidence type="ECO:0000313" key="3">
    <source>
        <dbReference type="EMBL" id="KAF1951299.1"/>
    </source>
</evidence>
<dbReference type="InterPro" id="IPR006026">
    <property type="entry name" value="Peptidase_Metallo"/>
</dbReference>
<keyword evidence="1" id="KW-0479">Metal-binding</keyword>
<dbReference type="Pfam" id="PF01400">
    <property type="entry name" value="Astacin"/>
    <property type="match status" value="1"/>
</dbReference>
<feature type="chain" id="PRO_5033092641" description="Metalloendopeptidase" evidence="1">
    <location>
        <begin position="24"/>
        <end position="364"/>
    </location>
</feature>
<comment type="cofactor">
    <cofactor evidence="1">
        <name>Zn(2+)</name>
        <dbReference type="ChEBI" id="CHEBI:29105"/>
    </cofactor>
    <text evidence="1">Binds 1 zinc ion per subunit.</text>
</comment>
<keyword evidence="1" id="KW-0732">Signal</keyword>
<organism evidence="3 4">
    <name type="scientific">Byssothecium circinans</name>
    <dbReference type="NCBI Taxonomy" id="147558"/>
    <lineage>
        <taxon>Eukaryota</taxon>
        <taxon>Fungi</taxon>
        <taxon>Dikarya</taxon>
        <taxon>Ascomycota</taxon>
        <taxon>Pezizomycotina</taxon>
        <taxon>Dothideomycetes</taxon>
        <taxon>Pleosporomycetidae</taxon>
        <taxon>Pleosporales</taxon>
        <taxon>Massarineae</taxon>
        <taxon>Massarinaceae</taxon>
        <taxon>Byssothecium</taxon>
    </lineage>
</organism>
<dbReference type="Gene3D" id="3.40.390.10">
    <property type="entry name" value="Collagenase (Catalytic Domain)"/>
    <property type="match status" value="1"/>
</dbReference>
<dbReference type="AlphaFoldDB" id="A0A6A5THU0"/>
<gene>
    <name evidence="3" type="ORF">CC80DRAFT_575439</name>
</gene>
<dbReference type="InterPro" id="IPR024079">
    <property type="entry name" value="MetalloPept_cat_dom_sf"/>
</dbReference>
<protein>
    <recommendedName>
        <fullName evidence="1">Metalloendopeptidase</fullName>
        <ecNumber evidence="1">3.4.24.-</ecNumber>
    </recommendedName>
</protein>
<accession>A0A6A5THU0</accession>
<dbReference type="GO" id="GO:0004222">
    <property type="term" value="F:metalloendopeptidase activity"/>
    <property type="evidence" value="ECO:0007669"/>
    <property type="project" value="UniProtKB-UniRule"/>
</dbReference>
<evidence type="ECO:0000259" key="2">
    <source>
        <dbReference type="SMART" id="SM00235"/>
    </source>
</evidence>
<name>A0A6A5THU0_9PLEO</name>
<dbReference type="PANTHER" id="PTHR10127:SF850">
    <property type="entry name" value="METALLOENDOPEPTIDASE"/>
    <property type="match status" value="1"/>
</dbReference>
<keyword evidence="1" id="KW-0862">Zinc</keyword>
<evidence type="ECO:0000256" key="1">
    <source>
        <dbReference type="RuleBase" id="RU361183"/>
    </source>
</evidence>
<evidence type="ECO:0000313" key="4">
    <source>
        <dbReference type="Proteomes" id="UP000800035"/>
    </source>
</evidence>
<dbReference type="EC" id="3.4.24.-" evidence="1"/>
<keyword evidence="1" id="KW-0378">Hydrolase</keyword>
<feature type="domain" description="Peptidase metallopeptidase" evidence="2">
    <location>
        <begin position="118"/>
        <end position="253"/>
    </location>
</feature>
<feature type="signal peptide" evidence="1">
    <location>
        <begin position="1"/>
        <end position="23"/>
    </location>
</feature>
<proteinExistence type="predicted"/>
<reference evidence="3" key="1">
    <citation type="journal article" date="2020" name="Stud. Mycol.">
        <title>101 Dothideomycetes genomes: a test case for predicting lifestyles and emergence of pathogens.</title>
        <authorList>
            <person name="Haridas S."/>
            <person name="Albert R."/>
            <person name="Binder M."/>
            <person name="Bloem J."/>
            <person name="Labutti K."/>
            <person name="Salamov A."/>
            <person name="Andreopoulos B."/>
            <person name="Baker S."/>
            <person name="Barry K."/>
            <person name="Bills G."/>
            <person name="Bluhm B."/>
            <person name="Cannon C."/>
            <person name="Castanera R."/>
            <person name="Culley D."/>
            <person name="Daum C."/>
            <person name="Ezra D."/>
            <person name="Gonzalez J."/>
            <person name="Henrissat B."/>
            <person name="Kuo A."/>
            <person name="Liang C."/>
            <person name="Lipzen A."/>
            <person name="Lutzoni F."/>
            <person name="Magnuson J."/>
            <person name="Mondo S."/>
            <person name="Nolan M."/>
            <person name="Ohm R."/>
            <person name="Pangilinan J."/>
            <person name="Park H.-J."/>
            <person name="Ramirez L."/>
            <person name="Alfaro M."/>
            <person name="Sun H."/>
            <person name="Tritt A."/>
            <person name="Yoshinaga Y."/>
            <person name="Zwiers L.-H."/>
            <person name="Turgeon B."/>
            <person name="Goodwin S."/>
            <person name="Spatafora J."/>
            <person name="Crous P."/>
            <person name="Grigoriev I."/>
        </authorList>
    </citation>
    <scope>NUCLEOTIDE SEQUENCE</scope>
    <source>
        <strain evidence="3">CBS 675.92</strain>
    </source>
</reference>
<keyword evidence="4" id="KW-1185">Reference proteome</keyword>
<sequence>MKLLQVSALLLGNLLASIVTTSSIPFNNPEFLTNRTALREHIEAVYEAEQKGSADLISLNSPLRPWPRGTDGVTRIRYCYRNVAQYFFLRPHVEAGWGLWFNALGEPGNSNHHSLSFEEFKWQGTSLEWCRLDVDGVTWNPRVPADAVEVQASDELLEGGDIFAGATVGYKPYDWDSGNGRHSIFINHNKLEKEQPEVQTVIMAHEIGHVFGLQHEHQRSDRDHYVKFVCKNLPGYAETLDQVNHDGRWNMSEVCESPYLGSLFNFAATQYSTIPYWDRNHPNGHKYPWYTHSDRHYDVDSIMHYASYTMDWRKAALTAWIDGDITFEPPSEPWWGWSKIILQATKLTYWDVRGLRLLYPWSPE</sequence>
<dbReference type="InterPro" id="IPR001506">
    <property type="entry name" value="Peptidase_M12A"/>
</dbReference>
<dbReference type="PANTHER" id="PTHR10127">
    <property type="entry name" value="DISCOIDIN, CUB, EGF, LAMININ , AND ZINC METALLOPROTEASE DOMAIN CONTAINING"/>
    <property type="match status" value="1"/>
</dbReference>
<dbReference type="GO" id="GO:0006508">
    <property type="term" value="P:proteolysis"/>
    <property type="evidence" value="ECO:0007669"/>
    <property type="project" value="UniProtKB-KW"/>
</dbReference>
<dbReference type="Proteomes" id="UP000800035">
    <property type="component" value="Unassembled WGS sequence"/>
</dbReference>
<dbReference type="SMART" id="SM00235">
    <property type="entry name" value="ZnMc"/>
    <property type="match status" value="1"/>
</dbReference>
<dbReference type="PRINTS" id="PR00480">
    <property type="entry name" value="ASTACIN"/>
</dbReference>
<dbReference type="EMBL" id="ML977018">
    <property type="protein sequence ID" value="KAF1951299.1"/>
    <property type="molecule type" value="Genomic_DNA"/>
</dbReference>
<keyword evidence="1" id="KW-0482">Metalloprotease</keyword>
<dbReference type="SUPFAM" id="SSF55486">
    <property type="entry name" value="Metalloproteases ('zincins'), catalytic domain"/>
    <property type="match status" value="1"/>
</dbReference>
<dbReference type="GO" id="GO:0008270">
    <property type="term" value="F:zinc ion binding"/>
    <property type="evidence" value="ECO:0007669"/>
    <property type="project" value="InterPro"/>
</dbReference>
<dbReference type="OrthoDB" id="291007at2759"/>
<keyword evidence="1" id="KW-0645">Protease</keyword>